<dbReference type="Proteomes" id="UP000290288">
    <property type="component" value="Unassembled WGS sequence"/>
</dbReference>
<accession>A0A4Q2D2U0</accession>
<keyword evidence="3" id="KW-1185">Reference proteome</keyword>
<evidence type="ECO:0000313" key="3">
    <source>
        <dbReference type="Proteomes" id="UP000290288"/>
    </source>
</evidence>
<dbReference type="AlphaFoldDB" id="A0A4Q2D2U0"/>
<dbReference type="Gene3D" id="1.10.472.10">
    <property type="entry name" value="Cyclin-like"/>
    <property type="match status" value="1"/>
</dbReference>
<protein>
    <submittedName>
        <fullName evidence="2">Uncharacterized protein</fullName>
    </submittedName>
</protein>
<evidence type="ECO:0000256" key="1">
    <source>
        <dbReference type="SAM" id="MobiDB-lite"/>
    </source>
</evidence>
<name>A0A4Q2D2U0_9AGAR</name>
<organism evidence="2 3">
    <name type="scientific">Candolleomyces aberdarensis</name>
    <dbReference type="NCBI Taxonomy" id="2316362"/>
    <lineage>
        <taxon>Eukaryota</taxon>
        <taxon>Fungi</taxon>
        <taxon>Dikarya</taxon>
        <taxon>Basidiomycota</taxon>
        <taxon>Agaricomycotina</taxon>
        <taxon>Agaricomycetes</taxon>
        <taxon>Agaricomycetidae</taxon>
        <taxon>Agaricales</taxon>
        <taxon>Agaricineae</taxon>
        <taxon>Psathyrellaceae</taxon>
        <taxon>Candolleomyces</taxon>
    </lineage>
</organism>
<feature type="region of interest" description="Disordered" evidence="1">
    <location>
        <begin position="1"/>
        <end position="20"/>
    </location>
</feature>
<comment type="caution">
    <text evidence="2">The sequence shown here is derived from an EMBL/GenBank/DDBJ whole genome shotgun (WGS) entry which is preliminary data.</text>
</comment>
<evidence type="ECO:0000313" key="2">
    <source>
        <dbReference type="EMBL" id="RXW13597.1"/>
    </source>
</evidence>
<gene>
    <name evidence="2" type="ORF">EST38_g12258</name>
</gene>
<sequence length="222" mass="25344">MSGLGSDTLPSLTINTPRPPQDHLCDMLASEMSQKDIRSAAAGVWIPRLCTRVIIHLLDHAEDPDQEDQEELLLLVTCALWAVRDLDDGPSRFTVIHGALFFLERLKLHISILVANEDPLAVGHKLFVATLMISQKFYLNEQYSHKYYAERVARQMITAQMLGQLEKKLLDDYLNLEELNDDTMIEQLKAWTTHTEPLMRLSNKATAEGKRYPLYRTGLIKQ</sequence>
<proteinExistence type="predicted"/>
<reference evidence="2 3" key="1">
    <citation type="submission" date="2019-01" db="EMBL/GenBank/DDBJ databases">
        <title>Draft genome sequence of Psathyrella aberdarensis IHI B618.</title>
        <authorList>
            <person name="Buettner E."/>
            <person name="Kellner H."/>
        </authorList>
    </citation>
    <scope>NUCLEOTIDE SEQUENCE [LARGE SCALE GENOMIC DNA]</scope>
    <source>
        <strain evidence="2 3">IHI B618</strain>
    </source>
</reference>
<dbReference type="EMBL" id="SDEE01000874">
    <property type="protein sequence ID" value="RXW13597.1"/>
    <property type="molecule type" value="Genomic_DNA"/>
</dbReference>